<dbReference type="AlphaFoldDB" id="A0A7W1WPW6"/>
<gene>
    <name evidence="1" type="ORF">H1191_06135</name>
</gene>
<evidence type="ECO:0000313" key="2">
    <source>
        <dbReference type="Proteomes" id="UP000535491"/>
    </source>
</evidence>
<dbReference type="PANTHER" id="PTHR38075">
    <property type="entry name" value="DUF4139 DOMAIN-CONTAINING PROTEIN"/>
    <property type="match status" value="1"/>
</dbReference>
<dbReference type="PANTHER" id="PTHR38075:SF1">
    <property type="entry name" value="DUF4139 DOMAIN-CONTAINING PROTEIN"/>
    <property type="match status" value="1"/>
</dbReference>
<reference evidence="1 2" key="1">
    <citation type="submission" date="2020-07" db="EMBL/GenBank/DDBJ databases">
        <authorList>
            <person name="Feng H."/>
        </authorList>
    </citation>
    <scope>NUCLEOTIDE SEQUENCE [LARGE SCALE GENOMIC DNA]</scope>
    <source>
        <strain evidence="2">s-10</strain>
    </source>
</reference>
<dbReference type="EMBL" id="JACEIQ010000004">
    <property type="protein sequence ID" value="MBA4493884.1"/>
    <property type="molecule type" value="Genomic_DNA"/>
</dbReference>
<comment type="caution">
    <text evidence="1">The sequence shown here is derived from an EMBL/GenBank/DDBJ whole genome shotgun (WGS) entry which is preliminary data.</text>
</comment>
<accession>A0A7W1WPW6</accession>
<sequence>MPYLSTKNDTRQLSLTIYNDGFGLVKETREMNLSEEDLEIRYLDVAEKIETDSIVVDGLDIQELNYEFDLVSKEKLLEKYIDQKVYIYDPETKEKTEYRLLSVGDGMVVENTATREIVINPEGELTLPKLPSGLIVKPGLVWKIKPSAARTVHVYYITKGFSWNANYVLNLKGNTFDLSGWVSINNHSGATFENSRLKLLAGDVKRVNDHFDLLEMPVFSRPRGRDRLGETQNIKEKSFQDYHLYSFNETTTLKNQQSKQMNFLKIDQVPFRRYYEYSLYDEDKPKIIIEFVNKESEGLGIPLPKGKVKVYSEDPADGSMELIGEEGIDHTAVNEKLTLHIGKAFDINCEGKKVNSYKKKGYQYEQFVYTVRNNKQEKIRVKINHDFCRENWEIVDYSDPYVAEDSGTILFWAEVEPEESKTIEFKYRIPRSIQVNVNDEE</sequence>
<name>A0A7W1WPW6_9BACL</name>
<protein>
    <submittedName>
        <fullName evidence="1">DUF4139 domain-containing protein</fullName>
    </submittedName>
</protein>
<organism evidence="1 2">
    <name type="scientific">Paenactinomyces guangxiensis</name>
    <dbReference type="NCBI Taxonomy" id="1490290"/>
    <lineage>
        <taxon>Bacteria</taxon>
        <taxon>Bacillati</taxon>
        <taxon>Bacillota</taxon>
        <taxon>Bacilli</taxon>
        <taxon>Bacillales</taxon>
        <taxon>Thermoactinomycetaceae</taxon>
        <taxon>Paenactinomyces</taxon>
    </lineage>
</organism>
<dbReference type="Proteomes" id="UP000535491">
    <property type="component" value="Unassembled WGS sequence"/>
</dbReference>
<evidence type="ECO:0000313" key="1">
    <source>
        <dbReference type="EMBL" id="MBA4493884.1"/>
    </source>
</evidence>
<dbReference type="RefSeq" id="WP_181751125.1">
    <property type="nucleotide sequence ID" value="NZ_JACEIQ010000004.1"/>
</dbReference>
<keyword evidence="2" id="KW-1185">Reference proteome</keyword>
<proteinExistence type="predicted"/>